<name>X1B0W2_9ZZZZ</name>
<dbReference type="EMBL" id="BART01017086">
    <property type="protein sequence ID" value="GAG74962.1"/>
    <property type="molecule type" value="Genomic_DNA"/>
</dbReference>
<evidence type="ECO:0000313" key="1">
    <source>
        <dbReference type="EMBL" id="GAG74962.1"/>
    </source>
</evidence>
<reference evidence="1" key="1">
    <citation type="journal article" date="2014" name="Front. Microbiol.">
        <title>High frequency of phylogenetically diverse reductive dehalogenase-homologous genes in deep subseafloor sedimentary metagenomes.</title>
        <authorList>
            <person name="Kawai M."/>
            <person name="Futagami T."/>
            <person name="Toyoda A."/>
            <person name="Takaki Y."/>
            <person name="Nishi S."/>
            <person name="Hori S."/>
            <person name="Arai W."/>
            <person name="Tsubouchi T."/>
            <person name="Morono Y."/>
            <person name="Uchiyama I."/>
            <person name="Ito T."/>
            <person name="Fujiyama A."/>
            <person name="Inagaki F."/>
            <person name="Takami H."/>
        </authorList>
    </citation>
    <scope>NUCLEOTIDE SEQUENCE</scope>
    <source>
        <strain evidence="1">Expedition CK06-06</strain>
    </source>
</reference>
<protein>
    <submittedName>
        <fullName evidence="1">Uncharacterized protein</fullName>
    </submittedName>
</protein>
<accession>X1B0W2</accession>
<comment type="caution">
    <text evidence="1">The sequence shown here is derived from an EMBL/GenBank/DDBJ whole genome shotgun (WGS) entry which is preliminary data.</text>
</comment>
<organism evidence="1">
    <name type="scientific">marine sediment metagenome</name>
    <dbReference type="NCBI Taxonomy" id="412755"/>
    <lineage>
        <taxon>unclassified sequences</taxon>
        <taxon>metagenomes</taxon>
        <taxon>ecological metagenomes</taxon>
    </lineage>
</organism>
<dbReference type="AlphaFoldDB" id="X1B0W2"/>
<gene>
    <name evidence="1" type="ORF">S01H4_32630</name>
</gene>
<sequence length="146" mass="15916">MTITIVHRQASWDLTQASSWYRLDYIYFSDSEGTPHVTTDADDDGLYYYEDNCPNIPNGPNGGTCTSGSIGSPCTIPGDNESECGTNGYCSMNQEDTYPPGGNKIGDVCECEADFERDGDVDANDVGKFLEDFGRSVFFNPCPTCP</sequence>
<proteinExistence type="predicted"/>